<organism evidence="9 10">
    <name type="scientific">Apiospora saccharicola</name>
    <dbReference type="NCBI Taxonomy" id="335842"/>
    <lineage>
        <taxon>Eukaryota</taxon>
        <taxon>Fungi</taxon>
        <taxon>Dikarya</taxon>
        <taxon>Ascomycota</taxon>
        <taxon>Pezizomycotina</taxon>
        <taxon>Sordariomycetes</taxon>
        <taxon>Xylariomycetidae</taxon>
        <taxon>Amphisphaeriales</taxon>
        <taxon>Apiosporaceae</taxon>
        <taxon>Apiospora</taxon>
    </lineage>
</organism>
<feature type="domain" description="Major facilitator superfamily (MFS) profile" evidence="8">
    <location>
        <begin position="64"/>
        <end position="522"/>
    </location>
</feature>
<dbReference type="PANTHER" id="PTHR23501:SF193">
    <property type="entry name" value="MULTIDRUG TRANSPORTER, PUTATIVE (AFU_ORTHOLOGUE AFUA_8G00940)-RELATED"/>
    <property type="match status" value="1"/>
</dbReference>
<name>A0ABR1TKC5_9PEZI</name>
<feature type="compositionally biased region" description="Basic and acidic residues" evidence="6">
    <location>
        <begin position="20"/>
        <end position="33"/>
    </location>
</feature>
<reference evidence="9 10" key="1">
    <citation type="submission" date="2023-01" db="EMBL/GenBank/DDBJ databases">
        <title>Analysis of 21 Apiospora genomes using comparative genomics revels a genus with tremendous synthesis potential of carbohydrate active enzymes and secondary metabolites.</title>
        <authorList>
            <person name="Sorensen T."/>
        </authorList>
    </citation>
    <scope>NUCLEOTIDE SEQUENCE [LARGE SCALE GENOMIC DNA]</scope>
    <source>
        <strain evidence="9 10">CBS 83171</strain>
    </source>
</reference>
<keyword evidence="3 7" id="KW-0812">Transmembrane</keyword>
<feature type="region of interest" description="Disordered" evidence="6">
    <location>
        <begin position="530"/>
        <end position="551"/>
    </location>
</feature>
<keyword evidence="5 7" id="KW-0472">Membrane</keyword>
<comment type="subcellular location">
    <subcellularLocation>
        <location evidence="1">Membrane</location>
        <topology evidence="1">Multi-pass membrane protein</topology>
    </subcellularLocation>
</comment>
<evidence type="ECO:0000256" key="6">
    <source>
        <dbReference type="SAM" id="MobiDB-lite"/>
    </source>
</evidence>
<protein>
    <submittedName>
        <fullName evidence="9">MFS general substrate transporter</fullName>
    </submittedName>
</protein>
<evidence type="ECO:0000313" key="9">
    <source>
        <dbReference type="EMBL" id="KAK8047100.1"/>
    </source>
</evidence>
<feature type="transmembrane region" description="Helical" evidence="7">
    <location>
        <begin position="128"/>
        <end position="147"/>
    </location>
</feature>
<dbReference type="PROSITE" id="PS50850">
    <property type="entry name" value="MFS"/>
    <property type="match status" value="1"/>
</dbReference>
<feature type="region of interest" description="Disordered" evidence="6">
    <location>
        <begin position="1"/>
        <end position="46"/>
    </location>
</feature>
<dbReference type="Proteomes" id="UP001446871">
    <property type="component" value="Unassembled WGS sequence"/>
</dbReference>
<accession>A0ABR1TKC5</accession>
<dbReference type="EMBL" id="JAQQWM010000009">
    <property type="protein sequence ID" value="KAK8047100.1"/>
    <property type="molecule type" value="Genomic_DNA"/>
</dbReference>
<gene>
    <name evidence="9" type="ORF">PG996_015164</name>
</gene>
<comment type="similarity">
    <text evidence="2">Belongs to the major facilitator superfamily. TCR/Tet family.</text>
</comment>
<feature type="transmembrane region" description="Helical" evidence="7">
    <location>
        <begin position="153"/>
        <end position="177"/>
    </location>
</feature>
<evidence type="ECO:0000256" key="3">
    <source>
        <dbReference type="ARBA" id="ARBA00022692"/>
    </source>
</evidence>
<evidence type="ECO:0000256" key="7">
    <source>
        <dbReference type="SAM" id="Phobius"/>
    </source>
</evidence>
<evidence type="ECO:0000256" key="5">
    <source>
        <dbReference type="ARBA" id="ARBA00023136"/>
    </source>
</evidence>
<dbReference type="InterPro" id="IPR036259">
    <property type="entry name" value="MFS_trans_sf"/>
</dbReference>
<evidence type="ECO:0000259" key="8">
    <source>
        <dbReference type="PROSITE" id="PS50850"/>
    </source>
</evidence>
<dbReference type="PANTHER" id="PTHR23501">
    <property type="entry name" value="MAJOR FACILITATOR SUPERFAMILY"/>
    <property type="match status" value="1"/>
</dbReference>
<feature type="transmembrane region" description="Helical" evidence="7">
    <location>
        <begin position="189"/>
        <end position="213"/>
    </location>
</feature>
<evidence type="ECO:0000256" key="1">
    <source>
        <dbReference type="ARBA" id="ARBA00004141"/>
    </source>
</evidence>
<feature type="transmembrane region" description="Helical" evidence="7">
    <location>
        <begin position="219"/>
        <end position="237"/>
    </location>
</feature>
<feature type="transmembrane region" description="Helical" evidence="7">
    <location>
        <begin position="61"/>
        <end position="89"/>
    </location>
</feature>
<comment type="caution">
    <text evidence="9">The sequence shown here is derived from an EMBL/GenBank/DDBJ whole genome shotgun (WGS) entry which is preliminary data.</text>
</comment>
<dbReference type="InterPro" id="IPR020846">
    <property type="entry name" value="MFS_dom"/>
</dbReference>
<sequence length="551" mass="58170">MTEDEIAAESAPPASPARPHHGEVRSGEVEKQDSATNSTVDNSAAVKSSSKQQPSLTGLPFILLLFSIFLAILQIALNATITSTVIPIITDEFHSAADVGWYASSFFVTTCAVSPLTGKLFRFFNAKATFITFLAIYFVGSLLAGLARSSAMFIGARAVAGVGGSGLLTGSMTLIAMSVPIAKRSVVNGILLGLFATFQAVGPVIGGALTAGASWRWCFYINLPLGGAVMIFIGLFVKIPNIGTPAQPTTESAPAPLTLYEKLLQIDLVGLFTFALATALFLVGLQWGGTTYAWNSGMVLGFMIGGIVCFGLLGVWFWHEGEAALIPTKFFKVRVLNMISLTAVVQAGGTFTALYWYPIWFQAVKGASTLQSALGSGLTTMFSPSTKAGEWIGYQILVGAGRGLALQVLVTAMQANVPSEDASIASAYAMFAQFFGGALFNCVAKTIMTSSLPPALAKYAPDVDPRVFSSIGITEAHEIVSAEQLPGVLLAYNRAIVNVFYLQLAASCVSLLTGLGVGWKNLKQVDKERAKDEAGAAPVTEQYQSKESLKV</sequence>
<dbReference type="SUPFAM" id="SSF103473">
    <property type="entry name" value="MFS general substrate transporter"/>
    <property type="match status" value="1"/>
</dbReference>
<proteinExistence type="inferred from homology"/>
<evidence type="ECO:0000256" key="4">
    <source>
        <dbReference type="ARBA" id="ARBA00022989"/>
    </source>
</evidence>
<feature type="transmembrane region" description="Helical" evidence="7">
    <location>
        <begin position="101"/>
        <end position="121"/>
    </location>
</feature>
<feature type="compositionally biased region" description="Polar residues" evidence="6">
    <location>
        <begin position="34"/>
        <end position="46"/>
    </location>
</feature>
<evidence type="ECO:0000256" key="2">
    <source>
        <dbReference type="ARBA" id="ARBA00007520"/>
    </source>
</evidence>
<feature type="compositionally biased region" description="Polar residues" evidence="6">
    <location>
        <begin position="541"/>
        <end position="551"/>
    </location>
</feature>
<feature type="transmembrane region" description="Helical" evidence="7">
    <location>
        <begin position="499"/>
        <end position="519"/>
    </location>
</feature>
<dbReference type="Pfam" id="PF07690">
    <property type="entry name" value="MFS_1"/>
    <property type="match status" value="1"/>
</dbReference>
<dbReference type="InterPro" id="IPR011701">
    <property type="entry name" value="MFS"/>
</dbReference>
<feature type="transmembrane region" description="Helical" evidence="7">
    <location>
        <begin position="338"/>
        <end position="357"/>
    </location>
</feature>
<dbReference type="Gene3D" id="1.20.1250.20">
    <property type="entry name" value="MFS general substrate transporter like domains"/>
    <property type="match status" value="1"/>
</dbReference>
<feature type="transmembrane region" description="Helical" evidence="7">
    <location>
        <begin position="268"/>
        <end position="287"/>
    </location>
</feature>
<feature type="transmembrane region" description="Helical" evidence="7">
    <location>
        <begin position="299"/>
        <end position="318"/>
    </location>
</feature>
<evidence type="ECO:0000313" key="10">
    <source>
        <dbReference type="Proteomes" id="UP001446871"/>
    </source>
</evidence>
<keyword evidence="10" id="KW-1185">Reference proteome</keyword>
<keyword evidence="4 7" id="KW-1133">Transmembrane helix</keyword>